<keyword evidence="3" id="KW-0808">Transferase</keyword>
<dbReference type="Proteomes" id="UP000593943">
    <property type="component" value="Chromosome"/>
</dbReference>
<evidence type="ECO:0000259" key="2">
    <source>
        <dbReference type="Pfam" id="PF01636"/>
    </source>
</evidence>
<sequence>MDNIEGDPQLDIVAQRWSDITLDEAGRVLAALDRPLHASRIVSHSGRPTAAGSLVLTEEGDVVFVKRYARSVRDAEGIAPYHRFVAHLIAHGVQAPPFLPFSPQTPGARGTTLSIADAVYEVSRQGRGEDRYVTALTWEPPRSVGEAEALGAFVARMSLAAEGFDEPRRAVPDPFQNRFGLFASADLDEALDAWLEERPSVAEYLAMTERDIHRDLERHRVWAERVASRYGRLDACWTHGDPHISNFLWQGDAPVSVFDFGLADRNTALFDLVQTLERHAIQFIDIANGHDDSCRPDIADAIVRGYHRVRPLDDDERALITDMLPVSQSEASLNWIAYYMKGTGRVEDAAWCYDTSLLGHTAWFHRDAGRRFLDALRGSLDALD</sequence>
<reference evidence="3 5" key="1">
    <citation type="journal article" date="2017" name="BMC Genomics">
        <title>Comparative genomic and phylogenomic analyses of the Bifidobacteriaceae family.</title>
        <authorList>
            <person name="Lugli G.A."/>
            <person name="Milani C."/>
            <person name="Turroni F."/>
            <person name="Duranti S."/>
            <person name="Mancabelli L."/>
            <person name="Mangifesta M."/>
            <person name="Ferrario C."/>
            <person name="Modesto M."/>
            <person name="Mattarelli P."/>
            <person name="Jiri K."/>
            <person name="van Sinderen D."/>
            <person name="Ventura M."/>
        </authorList>
    </citation>
    <scope>NUCLEOTIDE SEQUENCE [LARGE SCALE GENOMIC DNA]</scope>
    <source>
        <strain evidence="3 5">DSM 100216</strain>
    </source>
</reference>
<feature type="domain" description="Aminoglycoside phosphotransferase" evidence="2">
    <location>
        <begin position="55"/>
        <end position="312"/>
    </location>
</feature>
<name>A0A261G7L5_9BIFI</name>
<dbReference type="Pfam" id="PF01636">
    <property type="entry name" value="APH"/>
    <property type="match status" value="1"/>
</dbReference>
<dbReference type="AlphaFoldDB" id="A0A261G7L5"/>
<dbReference type="Proteomes" id="UP000216057">
    <property type="component" value="Unassembled WGS sequence"/>
</dbReference>
<dbReference type="EMBL" id="CP062938">
    <property type="protein sequence ID" value="QOL32989.1"/>
    <property type="molecule type" value="Genomic_DNA"/>
</dbReference>
<dbReference type="EMBL" id="MWWZ01000008">
    <property type="protein sequence ID" value="OZG67421.1"/>
    <property type="molecule type" value="Genomic_DNA"/>
</dbReference>
<accession>A0A261G7L5</accession>
<gene>
    <name evidence="4" type="ORF">BE0216_11480</name>
    <name evidence="3" type="ORF">BEUL_1512</name>
</gene>
<comment type="similarity">
    <text evidence="1">Belongs to the pseudomonas-type ThrB family.</text>
</comment>
<evidence type="ECO:0000313" key="3">
    <source>
        <dbReference type="EMBL" id="OZG67421.1"/>
    </source>
</evidence>
<keyword evidence="6" id="KW-1185">Reference proteome</keyword>
<evidence type="ECO:0000256" key="1">
    <source>
        <dbReference type="ARBA" id="ARBA00038240"/>
    </source>
</evidence>
<dbReference type="PANTHER" id="PTHR21064:SF6">
    <property type="entry name" value="AMINOGLYCOSIDE PHOSPHOTRANSFERASE DOMAIN-CONTAINING PROTEIN"/>
    <property type="match status" value="1"/>
</dbReference>
<evidence type="ECO:0000313" key="6">
    <source>
        <dbReference type="Proteomes" id="UP000593943"/>
    </source>
</evidence>
<protein>
    <submittedName>
        <fullName evidence="3 4">Phosphotransferase</fullName>
    </submittedName>
</protein>
<dbReference type="SUPFAM" id="SSF56112">
    <property type="entry name" value="Protein kinase-like (PK-like)"/>
    <property type="match status" value="1"/>
</dbReference>
<organism evidence="3 5">
    <name type="scientific">Bifidobacterium eulemuris</name>
    <dbReference type="NCBI Taxonomy" id="1765219"/>
    <lineage>
        <taxon>Bacteria</taxon>
        <taxon>Bacillati</taxon>
        <taxon>Actinomycetota</taxon>
        <taxon>Actinomycetes</taxon>
        <taxon>Bifidobacteriales</taxon>
        <taxon>Bifidobacteriaceae</taxon>
        <taxon>Bifidobacterium</taxon>
    </lineage>
</organism>
<reference evidence="4 6" key="2">
    <citation type="submission" date="2020-10" db="EMBL/GenBank/DDBJ databases">
        <title>Genome sequencing of Bifidobacterium eulemuris_DSMZ_100216.</title>
        <authorList>
            <person name="Kim J."/>
        </authorList>
    </citation>
    <scope>NUCLEOTIDE SEQUENCE [LARGE SCALE GENOMIC DNA]</scope>
    <source>
        <strain evidence="4 6">DSM 100216</strain>
    </source>
</reference>
<dbReference type="RefSeq" id="WP_094637068.1">
    <property type="nucleotide sequence ID" value="NZ_CP062938.1"/>
</dbReference>
<dbReference type="Gene3D" id="3.90.1200.10">
    <property type="match status" value="1"/>
</dbReference>
<dbReference type="PANTHER" id="PTHR21064">
    <property type="entry name" value="AMINOGLYCOSIDE PHOSPHOTRANSFERASE DOMAIN-CONTAINING PROTEIN-RELATED"/>
    <property type="match status" value="1"/>
</dbReference>
<dbReference type="OrthoDB" id="3266537at2"/>
<dbReference type="GO" id="GO:0009088">
    <property type="term" value="P:threonine biosynthetic process"/>
    <property type="evidence" value="ECO:0007669"/>
    <property type="project" value="TreeGrafter"/>
</dbReference>
<dbReference type="KEGG" id="beu:BE0216_11480"/>
<evidence type="ECO:0000313" key="4">
    <source>
        <dbReference type="EMBL" id="QOL32989.1"/>
    </source>
</evidence>
<dbReference type="GO" id="GO:0004413">
    <property type="term" value="F:homoserine kinase activity"/>
    <property type="evidence" value="ECO:0007669"/>
    <property type="project" value="TreeGrafter"/>
</dbReference>
<proteinExistence type="inferred from homology"/>
<dbReference type="InterPro" id="IPR002575">
    <property type="entry name" value="Aminoglycoside_PTrfase"/>
</dbReference>
<evidence type="ECO:0000313" key="5">
    <source>
        <dbReference type="Proteomes" id="UP000216057"/>
    </source>
</evidence>
<dbReference type="InterPro" id="IPR011009">
    <property type="entry name" value="Kinase-like_dom_sf"/>
</dbReference>
<dbReference type="InterPro" id="IPR050249">
    <property type="entry name" value="Pseudomonas-type_ThrB"/>
</dbReference>